<reference evidence="1" key="1">
    <citation type="submission" date="2017-05" db="UniProtKB">
        <authorList>
            <consortium name="EnsemblMetazoa"/>
        </authorList>
    </citation>
    <scope>IDENTIFICATION</scope>
</reference>
<dbReference type="EnsemblMetazoa" id="Aqu2.1.41199_001">
    <property type="protein sequence ID" value="Aqu2.1.41199_001"/>
    <property type="gene ID" value="Aqu2.1.41199"/>
</dbReference>
<name>A0A1X7VMU0_AMPQE</name>
<protein>
    <submittedName>
        <fullName evidence="1">Uncharacterized protein</fullName>
    </submittedName>
</protein>
<sequence length="105" mass="11101">MPAEDTPEKGTVDVVMGKVNEELVAAADDPGLDPSGDNSVRTMFLTNDPRKEIAAGVRDGPEEVVVVDRLLPLANDAGVEVVEVAVIEVLPDPEAIAIRTIIDQV</sequence>
<dbReference type="AlphaFoldDB" id="A0A1X7VMU0"/>
<organism evidence="1">
    <name type="scientific">Amphimedon queenslandica</name>
    <name type="common">Sponge</name>
    <dbReference type="NCBI Taxonomy" id="400682"/>
    <lineage>
        <taxon>Eukaryota</taxon>
        <taxon>Metazoa</taxon>
        <taxon>Porifera</taxon>
        <taxon>Demospongiae</taxon>
        <taxon>Heteroscleromorpha</taxon>
        <taxon>Haplosclerida</taxon>
        <taxon>Niphatidae</taxon>
        <taxon>Amphimedon</taxon>
    </lineage>
</organism>
<proteinExistence type="predicted"/>
<evidence type="ECO:0000313" key="1">
    <source>
        <dbReference type="EnsemblMetazoa" id="Aqu2.1.41199_001"/>
    </source>
</evidence>
<accession>A0A1X7VMU0</accession>
<dbReference type="InParanoid" id="A0A1X7VMU0"/>